<keyword evidence="3" id="KW-0378">Hydrolase</keyword>
<dbReference type="InterPro" id="IPR029055">
    <property type="entry name" value="Ntn_hydrolases_N"/>
</dbReference>
<dbReference type="Gene3D" id="3.60.20.10">
    <property type="entry name" value="Glutamine Phosphoribosylpyrophosphate, subunit 1, domain 1"/>
    <property type="match status" value="1"/>
</dbReference>
<comment type="caution">
    <text evidence="7">The sequence shown here is derived from an EMBL/GenBank/DDBJ whole genome shotgun (WGS) entry which is preliminary data.</text>
</comment>
<sequence>MTISQSALLAALAGAEPIEDVCRASGATAAELAAARDAFLAGQGAIGDAVLTGPVGGRVEILRDRAGVPHIHAGTTADLYFGLGVAMAEDRLWQMDRLRRRALGRQAEILGPKYLAADIAHRTVGIPRMAEREPALMDGATYATAAAFVSGINYQIARYGDALPVEFRLLGYAPEPFTVGCVVAIGRGIWWSLNGRIDRLMAAEAARFLPEAARAAYLTPEASESLVLPDGGSLAAGSDDQTGSNNWAVAGGLVPGGKALLAGDPHQPFWVPSSWYEYGLHGPEDDAAGCGHPGFPGLWWGSNGRVAWSLTNNMASTRDLYRETVHPTDPAYYRDGDVWRPFDEQSCEIAVRGGPTHRLTVRSTVRGPIVNALVPALAEGGEPPLSLRWVGAEHMDDLRASLAISRAKDWQGFRAALRDWSVAVFNFVYADAAGNVGYQMAGRVPVRGRVTYGLRDADRADDRWTGYVPFDGLPHSYNPARGYVASANQRIVPPDYPHTIYGAYSQGHRGIRIDQVFAGGTADHAATTALQNDIKNVRAERVCPDLLAALAGSADADASGLAALLAGWDYRYGLDSAAPTVFETFMFHWQRRVLGQHVPGRLLDLASQQTNLGVALLADPAMAYFPDGTRPAAVAAAKDAMAALRARLGDDPATWTWGRVHLAHWSHALSNPANAEAFDIGPAPVAGGSHTVCNTGGELPPHGAGSGAEYRIIVDFAAPASFLAVQNIGNSGVPGSPHYRDQFADWLAGRYHVVHLDRAAIEADLESRTVIEPA</sequence>
<evidence type="ECO:0000313" key="7">
    <source>
        <dbReference type="EMBL" id="ROP81170.1"/>
    </source>
</evidence>
<proteinExistence type="inferred from homology"/>
<comment type="similarity">
    <text evidence="1">Belongs to the peptidase S45 family.</text>
</comment>
<dbReference type="GO" id="GO:0016811">
    <property type="term" value="F:hydrolase activity, acting on carbon-nitrogen (but not peptide) bonds, in linear amides"/>
    <property type="evidence" value="ECO:0007669"/>
    <property type="project" value="InterPro"/>
</dbReference>
<dbReference type="InterPro" id="IPR043146">
    <property type="entry name" value="Penicillin_amidase_N_B-knob"/>
</dbReference>
<reference evidence="7 8" key="1">
    <citation type="submission" date="2018-11" db="EMBL/GenBank/DDBJ databases">
        <title>Genomic Encyclopedia of Type Strains, Phase IV (KMG-IV): sequencing the most valuable type-strain genomes for metagenomic binning, comparative biology and taxonomic classification.</title>
        <authorList>
            <person name="Goeker M."/>
        </authorList>
    </citation>
    <scope>NUCLEOTIDE SEQUENCE [LARGE SCALE GENOMIC DNA]</scope>
    <source>
        <strain evidence="7 8">DSM 5900</strain>
    </source>
</reference>
<dbReference type="InterPro" id="IPR023343">
    <property type="entry name" value="Penicillin_amidase_dom1"/>
</dbReference>
<evidence type="ECO:0000256" key="4">
    <source>
        <dbReference type="ARBA" id="ARBA00023145"/>
    </source>
</evidence>
<evidence type="ECO:0000256" key="2">
    <source>
        <dbReference type="ARBA" id="ARBA00022729"/>
    </source>
</evidence>
<dbReference type="SUPFAM" id="SSF56235">
    <property type="entry name" value="N-terminal nucleophile aminohydrolases (Ntn hydrolases)"/>
    <property type="match status" value="1"/>
</dbReference>
<dbReference type="GO" id="GO:0017000">
    <property type="term" value="P:antibiotic biosynthetic process"/>
    <property type="evidence" value="ECO:0007669"/>
    <property type="project" value="InterPro"/>
</dbReference>
<keyword evidence="2" id="KW-0732">Signal</keyword>
<dbReference type="Proteomes" id="UP000278222">
    <property type="component" value="Unassembled WGS sequence"/>
</dbReference>
<dbReference type="PANTHER" id="PTHR34218:SF3">
    <property type="entry name" value="ACYL-HOMOSERINE LACTONE ACYLASE PVDQ"/>
    <property type="match status" value="1"/>
</dbReference>
<comment type="cofactor">
    <cofactor evidence="6">
        <name>Ca(2+)</name>
        <dbReference type="ChEBI" id="CHEBI:29108"/>
    </cofactor>
    <text evidence="6">Binds 1 Ca(2+) ion per dimer.</text>
</comment>
<dbReference type="PANTHER" id="PTHR34218">
    <property type="entry name" value="PEPTIDASE S45 PENICILLIN AMIDASE"/>
    <property type="match status" value="1"/>
</dbReference>
<protein>
    <submittedName>
        <fullName evidence="7">Penicillin amidase</fullName>
    </submittedName>
</protein>
<dbReference type="OrthoDB" id="9760084at2"/>
<feature type="binding site" evidence="6">
    <location>
        <position position="319"/>
    </location>
    <ligand>
        <name>Ca(2+)</name>
        <dbReference type="ChEBI" id="CHEBI:29108"/>
    </ligand>
</feature>
<dbReference type="Pfam" id="PF01804">
    <property type="entry name" value="Penicil_amidase"/>
    <property type="match status" value="1"/>
</dbReference>
<feature type="active site" description="Nucleophile" evidence="5">
    <location>
        <position position="244"/>
    </location>
</feature>
<accession>A0A3N1KS04</accession>
<dbReference type="Gene3D" id="2.30.120.10">
    <property type="match status" value="1"/>
</dbReference>
<dbReference type="RefSeq" id="WP_123694830.1">
    <property type="nucleotide sequence ID" value="NZ_AP019700.1"/>
</dbReference>
<dbReference type="Gene3D" id="1.10.439.10">
    <property type="entry name" value="Penicillin Amidohydrolase, domain 1"/>
    <property type="match status" value="1"/>
</dbReference>
<dbReference type="GO" id="GO:0046872">
    <property type="term" value="F:metal ion binding"/>
    <property type="evidence" value="ECO:0007669"/>
    <property type="project" value="UniProtKB-KW"/>
</dbReference>
<evidence type="ECO:0000256" key="1">
    <source>
        <dbReference type="ARBA" id="ARBA00006586"/>
    </source>
</evidence>
<keyword evidence="6" id="KW-0106">Calcium</keyword>
<organism evidence="7 8">
    <name type="scientific">Stella humosa</name>
    <dbReference type="NCBI Taxonomy" id="94"/>
    <lineage>
        <taxon>Bacteria</taxon>
        <taxon>Pseudomonadati</taxon>
        <taxon>Pseudomonadota</taxon>
        <taxon>Alphaproteobacteria</taxon>
        <taxon>Rhodospirillales</taxon>
        <taxon>Stellaceae</taxon>
        <taxon>Stella</taxon>
    </lineage>
</organism>
<dbReference type="AlphaFoldDB" id="A0A3N1KS04"/>
<evidence type="ECO:0000313" key="8">
    <source>
        <dbReference type="Proteomes" id="UP000278222"/>
    </source>
</evidence>
<evidence type="ECO:0000256" key="3">
    <source>
        <dbReference type="ARBA" id="ARBA00022801"/>
    </source>
</evidence>
<dbReference type="PIRSF" id="PIRSF001227">
    <property type="entry name" value="Pen_acylase"/>
    <property type="match status" value="1"/>
</dbReference>
<evidence type="ECO:0000256" key="5">
    <source>
        <dbReference type="PIRSR" id="PIRSR001227-1"/>
    </source>
</evidence>
<name>A0A3N1KS04_9PROT</name>
<dbReference type="Gene3D" id="1.10.1400.10">
    <property type="match status" value="1"/>
</dbReference>
<dbReference type="InterPro" id="IPR043147">
    <property type="entry name" value="Penicillin_amidase_A-knob"/>
</dbReference>
<dbReference type="InterPro" id="IPR002692">
    <property type="entry name" value="S45"/>
</dbReference>
<evidence type="ECO:0000256" key="6">
    <source>
        <dbReference type="PIRSR" id="PIRSR001227-2"/>
    </source>
</evidence>
<keyword evidence="8" id="KW-1185">Reference proteome</keyword>
<dbReference type="InterPro" id="IPR014395">
    <property type="entry name" value="Pen/GL7ACA/AHL_acylase"/>
</dbReference>
<gene>
    <name evidence="7" type="ORF">EDC65_5025</name>
</gene>
<dbReference type="EMBL" id="RJKX01000018">
    <property type="protein sequence ID" value="ROP81170.1"/>
    <property type="molecule type" value="Genomic_DNA"/>
</dbReference>
<keyword evidence="6" id="KW-0479">Metal-binding</keyword>
<keyword evidence="4" id="KW-0865">Zymogen</keyword>
<dbReference type="CDD" id="cd03747">
    <property type="entry name" value="Ntn_PGA_like"/>
    <property type="match status" value="1"/>
</dbReference>